<reference evidence="1" key="1">
    <citation type="submission" date="2023-04" db="EMBL/GenBank/DDBJ databases">
        <authorList>
            <person name="Vijverberg K."/>
            <person name="Xiong W."/>
            <person name="Schranz E."/>
        </authorList>
    </citation>
    <scope>NUCLEOTIDE SEQUENCE</scope>
</reference>
<evidence type="ECO:0008006" key="3">
    <source>
        <dbReference type="Google" id="ProtNLM"/>
    </source>
</evidence>
<dbReference type="PANTHER" id="PTHR24222">
    <property type="entry name" value="ABC TRANSPORTER B FAMILY"/>
    <property type="match status" value="1"/>
</dbReference>
<dbReference type="InterPro" id="IPR027417">
    <property type="entry name" value="P-loop_NTPase"/>
</dbReference>
<dbReference type="AlphaFoldDB" id="A0AA35YTW2"/>
<dbReference type="Proteomes" id="UP001177003">
    <property type="component" value="Chromosome 4"/>
</dbReference>
<evidence type="ECO:0000313" key="2">
    <source>
        <dbReference type="Proteomes" id="UP001177003"/>
    </source>
</evidence>
<evidence type="ECO:0000313" key="1">
    <source>
        <dbReference type="EMBL" id="CAI9279842.1"/>
    </source>
</evidence>
<dbReference type="InterPro" id="IPR039421">
    <property type="entry name" value="Type_1_exporter"/>
</dbReference>
<sequence>MAEGRGLMASDFSSIDSQSVMASGIRLRPKKKKGKEKTLFVFGKIDVKKLQLKWLRAQMGLVSQEHPLFGTLIRESIMFGKIDATMEEVIATAMAANAHNFIRQLPEGCETKVGERGALRG</sequence>
<dbReference type="GO" id="GO:0005886">
    <property type="term" value="C:plasma membrane"/>
    <property type="evidence" value="ECO:0007669"/>
    <property type="project" value="TreeGrafter"/>
</dbReference>
<proteinExistence type="predicted"/>
<dbReference type="Gene3D" id="3.40.50.300">
    <property type="entry name" value="P-loop containing nucleotide triphosphate hydrolases"/>
    <property type="match status" value="1"/>
</dbReference>
<accession>A0AA35YTW2</accession>
<dbReference type="PANTHER" id="PTHR24222:SF79">
    <property type="entry name" value="ATP BINDING CASSETTE SUBFAMILY B"/>
    <property type="match status" value="1"/>
</dbReference>
<keyword evidence="2" id="KW-1185">Reference proteome</keyword>
<gene>
    <name evidence="1" type="ORF">LSALG_LOCUS19618</name>
</gene>
<organism evidence="1 2">
    <name type="scientific">Lactuca saligna</name>
    <name type="common">Willowleaf lettuce</name>
    <dbReference type="NCBI Taxonomy" id="75948"/>
    <lineage>
        <taxon>Eukaryota</taxon>
        <taxon>Viridiplantae</taxon>
        <taxon>Streptophyta</taxon>
        <taxon>Embryophyta</taxon>
        <taxon>Tracheophyta</taxon>
        <taxon>Spermatophyta</taxon>
        <taxon>Magnoliopsida</taxon>
        <taxon>eudicotyledons</taxon>
        <taxon>Gunneridae</taxon>
        <taxon>Pentapetalae</taxon>
        <taxon>asterids</taxon>
        <taxon>campanulids</taxon>
        <taxon>Asterales</taxon>
        <taxon>Asteraceae</taxon>
        <taxon>Cichorioideae</taxon>
        <taxon>Cichorieae</taxon>
        <taxon>Lactucinae</taxon>
        <taxon>Lactuca</taxon>
    </lineage>
</organism>
<dbReference type="EMBL" id="OX465080">
    <property type="protein sequence ID" value="CAI9279842.1"/>
    <property type="molecule type" value="Genomic_DNA"/>
</dbReference>
<name>A0AA35YTW2_LACSI</name>
<protein>
    <recommendedName>
        <fullName evidence="3">ABC transporter domain-containing protein</fullName>
    </recommendedName>
</protein>
<dbReference type="GO" id="GO:0042626">
    <property type="term" value="F:ATPase-coupled transmembrane transporter activity"/>
    <property type="evidence" value="ECO:0007669"/>
    <property type="project" value="TreeGrafter"/>
</dbReference>
<dbReference type="SUPFAM" id="SSF52540">
    <property type="entry name" value="P-loop containing nucleoside triphosphate hydrolases"/>
    <property type="match status" value="1"/>
</dbReference>